<feature type="transmembrane region" description="Helical" evidence="7">
    <location>
        <begin position="189"/>
        <end position="211"/>
    </location>
</feature>
<feature type="transmembrane region" description="Helical" evidence="7">
    <location>
        <begin position="53"/>
        <end position="71"/>
    </location>
</feature>
<keyword evidence="6 7" id="KW-0472">Membrane</keyword>
<reference evidence="8 9" key="1">
    <citation type="submission" date="2021-03" db="EMBL/GenBank/DDBJ databases">
        <title>Sequencing the genomes of 1000 actinobacteria strains.</title>
        <authorList>
            <person name="Klenk H.-P."/>
        </authorList>
    </citation>
    <scope>NUCLEOTIDE SEQUENCE [LARGE SCALE GENOMIC DNA]</scope>
    <source>
        <strain evidence="8 9">DSM 12936</strain>
    </source>
</reference>
<sequence>MLDYLQGVLANSPPAAASLLLTLAAGGVLWFVQNLLTRFDDHQVLFRDGNVAYLLQRTALLLGFGVAALPTATRGPDDLPWSRLVGEASELVWVVAAFLAVRYVVGFVLVQRVADDEELLGGNVALGVVEAGFYLGFGFILNGSLTGASPTVALGLASTVVFGVLGLALVVGVFWLHEAVTPWSIREQVRAGGLTAAFEAAGVLVAVGVVVREGVAGDFTGWAIGFEAFTVTAVVAVATLYLFRWLANRLLLRGLTIGTVQREHRVVASAFSAVVMVVVAVLVAAVVRTQL</sequence>
<dbReference type="Pfam" id="PF03994">
    <property type="entry name" value="DUF350"/>
    <property type="match status" value="2"/>
</dbReference>
<keyword evidence="9" id="KW-1185">Reference proteome</keyword>
<feature type="transmembrane region" description="Helical" evidence="7">
    <location>
        <begin position="91"/>
        <end position="110"/>
    </location>
</feature>
<feature type="transmembrane region" description="Helical" evidence="7">
    <location>
        <begin position="266"/>
        <end position="287"/>
    </location>
</feature>
<dbReference type="InterPro" id="IPR007140">
    <property type="entry name" value="DUF350"/>
</dbReference>
<proteinExistence type="inferred from homology"/>
<evidence type="ECO:0000313" key="8">
    <source>
        <dbReference type="EMBL" id="MBP2418977.1"/>
    </source>
</evidence>
<evidence type="ECO:0000313" key="9">
    <source>
        <dbReference type="Proteomes" id="UP000758168"/>
    </source>
</evidence>
<gene>
    <name evidence="8" type="ORF">JOF54_003899</name>
</gene>
<name>A0ABS4ZE12_9ACTN</name>
<organism evidence="8 9">
    <name type="scientific">Microlunatus capsulatus</name>
    <dbReference type="NCBI Taxonomy" id="99117"/>
    <lineage>
        <taxon>Bacteria</taxon>
        <taxon>Bacillati</taxon>
        <taxon>Actinomycetota</taxon>
        <taxon>Actinomycetes</taxon>
        <taxon>Propionibacteriales</taxon>
        <taxon>Propionibacteriaceae</taxon>
        <taxon>Microlunatus</taxon>
    </lineage>
</organism>
<evidence type="ECO:0000256" key="7">
    <source>
        <dbReference type="SAM" id="Phobius"/>
    </source>
</evidence>
<evidence type="ECO:0000256" key="2">
    <source>
        <dbReference type="ARBA" id="ARBA00005779"/>
    </source>
</evidence>
<keyword evidence="3" id="KW-1003">Cell membrane</keyword>
<comment type="caution">
    <text evidence="8">The sequence shown here is derived from an EMBL/GenBank/DDBJ whole genome shotgun (WGS) entry which is preliminary data.</text>
</comment>
<feature type="transmembrane region" description="Helical" evidence="7">
    <location>
        <begin position="122"/>
        <end position="141"/>
    </location>
</feature>
<evidence type="ECO:0000256" key="4">
    <source>
        <dbReference type="ARBA" id="ARBA00022692"/>
    </source>
</evidence>
<feature type="transmembrane region" description="Helical" evidence="7">
    <location>
        <begin position="153"/>
        <end position="177"/>
    </location>
</feature>
<comment type="subcellular location">
    <subcellularLocation>
        <location evidence="1">Cell membrane</location>
        <topology evidence="1">Multi-pass membrane protein</topology>
    </subcellularLocation>
</comment>
<keyword evidence="4 7" id="KW-0812">Transmembrane</keyword>
<dbReference type="PANTHER" id="PTHR40043">
    <property type="entry name" value="UPF0719 INNER MEMBRANE PROTEIN YJFL"/>
    <property type="match status" value="1"/>
</dbReference>
<dbReference type="RefSeq" id="WP_210058982.1">
    <property type="nucleotide sequence ID" value="NZ_BAAAMH010000011.1"/>
</dbReference>
<keyword evidence="5 7" id="KW-1133">Transmembrane helix</keyword>
<comment type="similarity">
    <text evidence="2">Belongs to the UPF0719 family.</text>
</comment>
<accession>A0ABS4ZE12</accession>
<dbReference type="EMBL" id="JAGIOB010000001">
    <property type="protein sequence ID" value="MBP2418977.1"/>
    <property type="molecule type" value="Genomic_DNA"/>
</dbReference>
<evidence type="ECO:0000256" key="3">
    <source>
        <dbReference type="ARBA" id="ARBA00022475"/>
    </source>
</evidence>
<dbReference type="PANTHER" id="PTHR40043:SF1">
    <property type="entry name" value="UPF0719 INNER MEMBRANE PROTEIN YJFL"/>
    <property type="match status" value="1"/>
</dbReference>
<evidence type="ECO:0000256" key="6">
    <source>
        <dbReference type="ARBA" id="ARBA00023136"/>
    </source>
</evidence>
<feature type="transmembrane region" description="Helical" evidence="7">
    <location>
        <begin position="223"/>
        <end position="246"/>
    </location>
</feature>
<feature type="transmembrane region" description="Helical" evidence="7">
    <location>
        <begin position="12"/>
        <end position="32"/>
    </location>
</feature>
<dbReference type="Proteomes" id="UP000758168">
    <property type="component" value="Unassembled WGS sequence"/>
</dbReference>
<evidence type="ECO:0000256" key="1">
    <source>
        <dbReference type="ARBA" id="ARBA00004651"/>
    </source>
</evidence>
<evidence type="ECO:0000256" key="5">
    <source>
        <dbReference type="ARBA" id="ARBA00022989"/>
    </source>
</evidence>
<protein>
    <submittedName>
        <fullName evidence="8">Uncharacterized membrane protein YjfL (UPF0719 family)</fullName>
    </submittedName>
</protein>